<proteinExistence type="inferred from homology"/>
<dbReference type="Pfam" id="PF14659">
    <property type="entry name" value="Phage_int_SAM_3"/>
    <property type="match status" value="1"/>
</dbReference>
<evidence type="ECO:0000259" key="6">
    <source>
        <dbReference type="PROSITE" id="PS51898"/>
    </source>
</evidence>
<dbReference type="InterPro" id="IPR013762">
    <property type="entry name" value="Integrase-like_cat_sf"/>
</dbReference>
<dbReference type="SUPFAM" id="SSF56349">
    <property type="entry name" value="DNA breaking-rejoining enzymes"/>
    <property type="match status" value="1"/>
</dbReference>
<dbReference type="PANTHER" id="PTHR30349:SF64">
    <property type="entry name" value="PROPHAGE INTEGRASE INTD-RELATED"/>
    <property type="match status" value="1"/>
</dbReference>
<evidence type="ECO:0000256" key="4">
    <source>
        <dbReference type="ARBA" id="ARBA00023172"/>
    </source>
</evidence>
<dbReference type="PANTHER" id="PTHR30349">
    <property type="entry name" value="PHAGE INTEGRASE-RELATED"/>
    <property type="match status" value="1"/>
</dbReference>
<dbReference type="Pfam" id="PF00589">
    <property type="entry name" value="Phage_integrase"/>
    <property type="match status" value="1"/>
</dbReference>
<dbReference type="PROSITE" id="PS51898">
    <property type="entry name" value="TYR_RECOMBINASE"/>
    <property type="match status" value="1"/>
</dbReference>
<evidence type="ECO:0000313" key="8">
    <source>
        <dbReference type="EMBL" id="MFC4594274.1"/>
    </source>
</evidence>
<dbReference type="InterPro" id="IPR011010">
    <property type="entry name" value="DNA_brk_join_enz"/>
</dbReference>
<dbReference type="Gene3D" id="1.10.443.10">
    <property type="entry name" value="Intergrase catalytic core"/>
    <property type="match status" value="1"/>
</dbReference>
<evidence type="ECO:0000259" key="7">
    <source>
        <dbReference type="PROSITE" id="PS51900"/>
    </source>
</evidence>
<dbReference type="InterPro" id="IPR050090">
    <property type="entry name" value="Tyrosine_recombinase_XerCD"/>
</dbReference>
<evidence type="ECO:0000256" key="2">
    <source>
        <dbReference type="ARBA" id="ARBA00022908"/>
    </source>
</evidence>
<dbReference type="RefSeq" id="WP_380803832.1">
    <property type="nucleotide sequence ID" value="NZ_JBHSFZ010000013.1"/>
</dbReference>
<accession>A0ABV9EZL0</accession>
<gene>
    <name evidence="8" type="ORF">ACFO3E_08715</name>
</gene>
<dbReference type="InterPro" id="IPR002104">
    <property type="entry name" value="Integrase_catalytic"/>
</dbReference>
<organism evidence="8 9">
    <name type="scientific">Sphingobium tyrosinilyticum</name>
    <dbReference type="NCBI Taxonomy" id="2715436"/>
    <lineage>
        <taxon>Bacteria</taxon>
        <taxon>Pseudomonadati</taxon>
        <taxon>Pseudomonadota</taxon>
        <taxon>Alphaproteobacteria</taxon>
        <taxon>Sphingomonadales</taxon>
        <taxon>Sphingomonadaceae</taxon>
        <taxon>Sphingobium</taxon>
    </lineage>
</organism>
<sequence>MTSIRRRTWTSPKGEEKTAWLVDYVDNGGKRRAKQFGKKKDAEAWLVGAAWQVSQGTHTADSASVTVKKAAELWIEKAEAEDRERSTIKQYKELERLHISPLIGNVKLSRLTMPMVEKYRDDLVASRSRAMAGKAVRALSMVLAEAQRRGLIAQNVAKGVKVIRQGREKSKIEIPTRQELKALLGAATDDEKPLVMTAILTGLRSSELRGLRWQDVDLKNGTISVNQRADQWGDIGPPKSAAGFRTIPISPALVTVLKAWKLRVTPSTLDLVFPNAKGGAQWHQNMLRRMFIPLQVRAGVSEPKMKNGKPLKDEEGNVVLTGSYGFHALRHAAASGWIAQRIDLKRLQVWIGHENIQLTIDTYGHLIADAGGDAELIAAAGAELLA</sequence>
<comment type="similarity">
    <text evidence="1">Belongs to the 'phage' integrase family.</text>
</comment>
<name>A0ABV9EZL0_9SPHN</name>
<dbReference type="Proteomes" id="UP001595957">
    <property type="component" value="Unassembled WGS sequence"/>
</dbReference>
<dbReference type="InterPro" id="IPR010998">
    <property type="entry name" value="Integrase_recombinase_N"/>
</dbReference>
<protein>
    <submittedName>
        <fullName evidence="8">Tyrosine-type recombinase/integrase</fullName>
    </submittedName>
</protein>
<dbReference type="Gene3D" id="1.10.150.130">
    <property type="match status" value="1"/>
</dbReference>
<dbReference type="InterPro" id="IPR004107">
    <property type="entry name" value="Integrase_SAM-like_N"/>
</dbReference>
<reference evidence="9" key="1">
    <citation type="journal article" date="2019" name="Int. J. Syst. Evol. Microbiol.">
        <title>The Global Catalogue of Microorganisms (GCM) 10K type strain sequencing project: providing services to taxonomists for standard genome sequencing and annotation.</title>
        <authorList>
            <consortium name="The Broad Institute Genomics Platform"/>
            <consortium name="The Broad Institute Genome Sequencing Center for Infectious Disease"/>
            <person name="Wu L."/>
            <person name="Ma J."/>
        </authorList>
    </citation>
    <scope>NUCLEOTIDE SEQUENCE [LARGE SCALE GENOMIC DNA]</scope>
    <source>
        <strain evidence="9">NBRC 103632</strain>
    </source>
</reference>
<dbReference type="InterPro" id="IPR044068">
    <property type="entry name" value="CB"/>
</dbReference>
<comment type="caution">
    <text evidence="8">The sequence shown here is derived from an EMBL/GenBank/DDBJ whole genome shotgun (WGS) entry which is preliminary data.</text>
</comment>
<feature type="domain" description="Tyr recombinase" evidence="6">
    <location>
        <begin position="170"/>
        <end position="378"/>
    </location>
</feature>
<keyword evidence="3 5" id="KW-0238">DNA-binding</keyword>
<evidence type="ECO:0000313" key="9">
    <source>
        <dbReference type="Proteomes" id="UP001595957"/>
    </source>
</evidence>
<feature type="domain" description="Core-binding (CB)" evidence="7">
    <location>
        <begin position="65"/>
        <end position="147"/>
    </location>
</feature>
<dbReference type="EMBL" id="JBHSFZ010000013">
    <property type="protein sequence ID" value="MFC4594274.1"/>
    <property type="molecule type" value="Genomic_DNA"/>
</dbReference>
<keyword evidence="2" id="KW-0229">DNA integration</keyword>
<evidence type="ECO:0000256" key="5">
    <source>
        <dbReference type="PROSITE-ProRule" id="PRU01248"/>
    </source>
</evidence>
<dbReference type="PROSITE" id="PS51900">
    <property type="entry name" value="CB"/>
    <property type="match status" value="1"/>
</dbReference>
<dbReference type="CDD" id="cd01189">
    <property type="entry name" value="INT_ICEBs1_C_like"/>
    <property type="match status" value="1"/>
</dbReference>
<keyword evidence="4" id="KW-0233">DNA recombination</keyword>
<evidence type="ECO:0000256" key="3">
    <source>
        <dbReference type="ARBA" id="ARBA00023125"/>
    </source>
</evidence>
<evidence type="ECO:0000256" key="1">
    <source>
        <dbReference type="ARBA" id="ARBA00008857"/>
    </source>
</evidence>
<keyword evidence="9" id="KW-1185">Reference proteome</keyword>